<name>A0A5B7CRD7_PORTR</name>
<evidence type="ECO:0000313" key="2">
    <source>
        <dbReference type="Proteomes" id="UP000324222"/>
    </source>
</evidence>
<keyword evidence="2" id="KW-1185">Reference proteome</keyword>
<organism evidence="1 2">
    <name type="scientific">Portunus trituberculatus</name>
    <name type="common">Swimming crab</name>
    <name type="synonym">Neptunus trituberculatus</name>
    <dbReference type="NCBI Taxonomy" id="210409"/>
    <lineage>
        <taxon>Eukaryota</taxon>
        <taxon>Metazoa</taxon>
        <taxon>Ecdysozoa</taxon>
        <taxon>Arthropoda</taxon>
        <taxon>Crustacea</taxon>
        <taxon>Multicrustacea</taxon>
        <taxon>Malacostraca</taxon>
        <taxon>Eumalacostraca</taxon>
        <taxon>Eucarida</taxon>
        <taxon>Decapoda</taxon>
        <taxon>Pleocyemata</taxon>
        <taxon>Brachyura</taxon>
        <taxon>Eubrachyura</taxon>
        <taxon>Portunoidea</taxon>
        <taxon>Portunidae</taxon>
        <taxon>Portuninae</taxon>
        <taxon>Portunus</taxon>
    </lineage>
</organism>
<sequence length="87" mass="9559">MKGSGAHEAKVLVYPVLFLFNGLFNLKINVMHLNNLYSAINVIQGLHHLGFPLNQNVKIIGISMVSWGSSTVSFFSVREAEAMVNSP</sequence>
<accession>A0A5B7CRD7</accession>
<evidence type="ECO:0000313" key="1">
    <source>
        <dbReference type="EMBL" id="MPC11224.1"/>
    </source>
</evidence>
<dbReference type="EMBL" id="VSRR010000151">
    <property type="protein sequence ID" value="MPC11224.1"/>
    <property type="molecule type" value="Genomic_DNA"/>
</dbReference>
<reference evidence="1 2" key="1">
    <citation type="submission" date="2019-05" db="EMBL/GenBank/DDBJ databases">
        <title>Another draft genome of Portunus trituberculatus and its Hox gene families provides insights of decapod evolution.</title>
        <authorList>
            <person name="Jeong J.-H."/>
            <person name="Song I."/>
            <person name="Kim S."/>
            <person name="Choi T."/>
            <person name="Kim D."/>
            <person name="Ryu S."/>
            <person name="Kim W."/>
        </authorList>
    </citation>
    <scope>NUCLEOTIDE SEQUENCE [LARGE SCALE GENOMIC DNA]</scope>
    <source>
        <tissue evidence="1">Muscle</tissue>
    </source>
</reference>
<dbReference type="Proteomes" id="UP000324222">
    <property type="component" value="Unassembled WGS sequence"/>
</dbReference>
<dbReference type="AlphaFoldDB" id="A0A5B7CRD7"/>
<gene>
    <name evidence="1" type="ORF">E2C01_003885</name>
</gene>
<comment type="caution">
    <text evidence="1">The sequence shown here is derived from an EMBL/GenBank/DDBJ whole genome shotgun (WGS) entry which is preliminary data.</text>
</comment>
<protein>
    <submittedName>
        <fullName evidence="1">Uncharacterized protein</fullName>
    </submittedName>
</protein>
<proteinExistence type="predicted"/>